<accession>A0A2M6XT85</accession>
<dbReference type="InterPro" id="IPR023485">
    <property type="entry name" value="Ptyr_pPase"/>
</dbReference>
<organism evidence="2 3">
    <name type="scientific">Candidatus Kuenenbacteria bacterium CG08_land_8_20_14_0_20_37_23</name>
    <dbReference type="NCBI Taxonomy" id="1974617"/>
    <lineage>
        <taxon>Bacteria</taxon>
        <taxon>Candidatus Kueneniibacteriota</taxon>
    </lineage>
</organism>
<dbReference type="InterPro" id="IPR036196">
    <property type="entry name" value="Ptyr_pPase_sf"/>
</dbReference>
<name>A0A2M6XT85_9BACT</name>
<comment type="caution">
    <text evidence="2">The sequence shown here is derived from an EMBL/GenBank/DDBJ whole genome shotgun (WGS) entry which is preliminary data.</text>
</comment>
<dbReference type="EMBL" id="PEXX01000018">
    <property type="protein sequence ID" value="PIU10858.1"/>
    <property type="molecule type" value="Genomic_DNA"/>
</dbReference>
<evidence type="ECO:0000313" key="2">
    <source>
        <dbReference type="EMBL" id="PIU10858.1"/>
    </source>
</evidence>
<gene>
    <name evidence="2" type="ORF">COT27_00955</name>
</gene>
<proteinExistence type="predicted"/>
<evidence type="ECO:0000313" key="3">
    <source>
        <dbReference type="Proteomes" id="UP000230586"/>
    </source>
</evidence>
<evidence type="ECO:0000259" key="1">
    <source>
        <dbReference type="Pfam" id="PF01451"/>
    </source>
</evidence>
<feature type="domain" description="Phosphotyrosine protein phosphatase I" evidence="1">
    <location>
        <begin position="6"/>
        <end position="114"/>
    </location>
</feature>
<protein>
    <recommendedName>
        <fullName evidence="1">Phosphotyrosine protein phosphatase I domain-containing protein</fullName>
    </recommendedName>
</protein>
<dbReference type="AlphaFoldDB" id="A0A2M6XT85"/>
<dbReference type="SUPFAM" id="SSF52788">
    <property type="entry name" value="Phosphotyrosine protein phosphatases I"/>
    <property type="match status" value="1"/>
</dbReference>
<sequence length="182" mass="20438">MERKVVLTVCSGNIHRSVIAQLCLSRELVNIGREMEFTVLSRGIQGTMGTIAPKYPNLLFYEMERRHTQPCLEEIGIKMPSGQKAMLIDEQIVKQVSLILAMDQEVLRTKCTPEGVPMSLIDQFPGHISKMHLFMELVGRKEDVTDCGGKDDAALHQDVVMSINEVAKAGIHTMIQWACENR</sequence>
<dbReference type="Proteomes" id="UP000230586">
    <property type="component" value="Unassembled WGS sequence"/>
</dbReference>
<dbReference type="Pfam" id="PF01451">
    <property type="entry name" value="LMWPc"/>
    <property type="match status" value="1"/>
</dbReference>
<reference evidence="3" key="1">
    <citation type="submission" date="2017-09" db="EMBL/GenBank/DDBJ databases">
        <title>Depth-based differentiation of microbial function through sediment-hosted aquifers and enrichment of novel symbionts in the deep terrestrial subsurface.</title>
        <authorList>
            <person name="Probst A.J."/>
            <person name="Ladd B."/>
            <person name="Jarett J.K."/>
            <person name="Geller-Mcgrath D.E."/>
            <person name="Sieber C.M.K."/>
            <person name="Emerson J.B."/>
            <person name="Anantharaman K."/>
            <person name="Thomas B.C."/>
            <person name="Malmstrom R."/>
            <person name="Stieglmeier M."/>
            <person name="Klingl A."/>
            <person name="Woyke T."/>
            <person name="Ryan C.M."/>
            <person name="Banfield J.F."/>
        </authorList>
    </citation>
    <scope>NUCLEOTIDE SEQUENCE [LARGE SCALE GENOMIC DNA]</scope>
</reference>
<dbReference type="Gene3D" id="3.40.50.2300">
    <property type="match status" value="1"/>
</dbReference>